<comment type="caution">
    <text evidence="1">The sequence shown here is derived from an EMBL/GenBank/DDBJ whole genome shotgun (WGS) entry which is preliminary data.</text>
</comment>
<evidence type="ECO:0000313" key="2">
    <source>
        <dbReference type="Proteomes" id="UP000289821"/>
    </source>
</evidence>
<gene>
    <name evidence="1" type="ORF">DSM04_10482</name>
</gene>
<dbReference type="Proteomes" id="UP000289821">
    <property type="component" value="Unassembled WGS sequence"/>
</dbReference>
<organism evidence="1 2">
    <name type="scientific">Leeuwenhoekiella aestuarii</name>
    <dbReference type="NCBI Taxonomy" id="2249426"/>
    <lineage>
        <taxon>Bacteria</taxon>
        <taxon>Pseudomonadati</taxon>
        <taxon>Bacteroidota</taxon>
        <taxon>Flavobacteriia</taxon>
        <taxon>Flavobacteriales</taxon>
        <taxon>Flavobacteriaceae</taxon>
        <taxon>Leeuwenhoekiella</taxon>
    </lineage>
</organism>
<name>A0A4Q0NSK3_9FLAO</name>
<sequence>MKAKKLIHQDNKGVENIRKDLKRIKPLLVNMLTGYEALEMGSFSGKVFQEIKKGGLRNMEQKYLRNMESQIKKAGITSSLIKANLIKGSNEIFQKFKDDVQNVISFRNYYRGFNDNTPFLKLEMIDYVGGSFMITEETEAKFIEQHCKVYLATDQENKIYDAANKFMDGFKELQAELEAVGYRGTMNVNSIAEYFFHANDGQYNLKPHSIKSAIEQDIIYKQRLKEFGSREQKRAQAAKDRQERLK</sequence>
<keyword evidence="2" id="KW-1185">Reference proteome</keyword>
<dbReference type="RefSeq" id="WP_128761404.1">
    <property type="nucleotide sequence ID" value="NZ_QOVI01000004.1"/>
</dbReference>
<evidence type="ECO:0000313" key="1">
    <source>
        <dbReference type="EMBL" id="RXG13978.1"/>
    </source>
</evidence>
<proteinExistence type="predicted"/>
<protein>
    <submittedName>
        <fullName evidence="1">Uncharacterized protein</fullName>
    </submittedName>
</protein>
<reference evidence="1 2" key="1">
    <citation type="submission" date="2018-07" db="EMBL/GenBank/DDBJ databases">
        <title>Leeuwenhoekiella genomics.</title>
        <authorList>
            <person name="Tahon G."/>
            <person name="Willems A."/>
        </authorList>
    </citation>
    <scope>NUCLEOTIDE SEQUENCE [LARGE SCALE GENOMIC DNA]</scope>
    <source>
        <strain evidence="1 2">R-50232</strain>
    </source>
</reference>
<dbReference type="OrthoDB" id="1365849at2"/>
<accession>A0A4Q0NSK3</accession>
<dbReference type="AlphaFoldDB" id="A0A4Q0NSK3"/>
<dbReference type="EMBL" id="QOVI01000004">
    <property type="protein sequence ID" value="RXG13978.1"/>
    <property type="molecule type" value="Genomic_DNA"/>
</dbReference>